<dbReference type="AlphaFoldDB" id="A0A454XS20"/>
<accession>A0A8R1UM87</accession>
<accession>A0A454XS20</accession>
<dbReference type="Proteomes" id="UP000005239">
    <property type="component" value="Unassembled WGS sequence"/>
</dbReference>
<dbReference type="EnsemblMetazoa" id="PPA29616.1">
    <property type="protein sequence ID" value="PPA29616.1"/>
    <property type="gene ID" value="WBGene00119170"/>
</dbReference>
<organism evidence="1 2">
    <name type="scientific">Pristionchus pacificus</name>
    <name type="common">Parasitic nematode worm</name>
    <dbReference type="NCBI Taxonomy" id="54126"/>
    <lineage>
        <taxon>Eukaryota</taxon>
        <taxon>Metazoa</taxon>
        <taxon>Ecdysozoa</taxon>
        <taxon>Nematoda</taxon>
        <taxon>Chromadorea</taxon>
        <taxon>Rhabditida</taxon>
        <taxon>Rhabditina</taxon>
        <taxon>Diplogasteromorpha</taxon>
        <taxon>Diplogasteroidea</taxon>
        <taxon>Neodiplogasteridae</taxon>
        <taxon>Pristionchus</taxon>
    </lineage>
</organism>
<sequence length="91" mass="10094">MDCASVILGMFVGAFAVAIFALLINLICKRPMTSNLSVSNFRYPAHLVRTRPPTPSPRYFDVIVENSQNPTAHDNFLTAFPPQTQLQTPSQ</sequence>
<proteinExistence type="predicted"/>
<gene>
    <name evidence="1" type="primary">WBGene00119170</name>
</gene>
<keyword evidence="2" id="KW-1185">Reference proteome</keyword>
<evidence type="ECO:0000313" key="2">
    <source>
        <dbReference type="Proteomes" id="UP000005239"/>
    </source>
</evidence>
<evidence type="ECO:0000313" key="1">
    <source>
        <dbReference type="EnsemblMetazoa" id="PPA29616.1"/>
    </source>
</evidence>
<protein>
    <submittedName>
        <fullName evidence="1">Uncharacterized protein</fullName>
    </submittedName>
</protein>
<reference evidence="2" key="1">
    <citation type="journal article" date="2008" name="Nat. Genet.">
        <title>The Pristionchus pacificus genome provides a unique perspective on nematode lifestyle and parasitism.</title>
        <authorList>
            <person name="Dieterich C."/>
            <person name="Clifton S.W."/>
            <person name="Schuster L.N."/>
            <person name="Chinwalla A."/>
            <person name="Delehaunty K."/>
            <person name="Dinkelacker I."/>
            <person name="Fulton L."/>
            <person name="Fulton R."/>
            <person name="Godfrey J."/>
            <person name="Minx P."/>
            <person name="Mitreva M."/>
            <person name="Roeseler W."/>
            <person name="Tian H."/>
            <person name="Witte H."/>
            <person name="Yang S.P."/>
            <person name="Wilson R.K."/>
            <person name="Sommer R.J."/>
        </authorList>
    </citation>
    <scope>NUCLEOTIDE SEQUENCE [LARGE SCALE GENOMIC DNA]</scope>
    <source>
        <strain evidence="2">PS312</strain>
    </source>
</reference>
<reference evidence="1" key="2">
    <citation type="submission" date="2022-06" db="UniProtKB">
        <authorList>
            <consortium name="EnsemblMetazoa"/>
        </authorList>
    </citation>
    <scope>IDENTIFICATION</scope>
    <source>
        <strain evidence="1">PS312</strain>
    </source>
</reference>
<name>A0A454XS20_PRIPA</name>